<dbReference type="InterPro" id="IPR014500">
    <property type="entry name" value="UCP019307_cupin"/>
</dbReference>
<reference evidence="2 3" key="1">
    <citation type="submission" date="2019-09" db="EMBL/GenBank/DDBJ databases">
        <authorList>
            <person name="Chandra G."/>
            <person name="Truman W A."/>
        </authorList>
    </citation>
    <scope>NUCLEOTIDE SEQUENCE [LARGE SCALE GENOMIC DNA]</scope>
    <source>
        <strain evidence="2">PS691</strain>
    </source>
</reference>
<dbReference type="PANTHER" id="PTHR36448">
    <property type="entry name" value="BLR7373 PROTEIN"/>
    <property type="match status" value="1"/>
</dbReference>
<protein>
    <recommendedName>
        <fullName evidence="1">Cupin type-1 domain-containing protein</fullName>
    </recommendedName>
</protein>
<sequence>MSGSIMQSPRQLYFNDDGETPNSRLPVLLYRQVALHRTDKAGAFEVLFGSHQWPAQWRAQVFDYHHYHSTAHEVLGVVSGQALLMLGGPSGAELNIGEGDVLVLPAGTGHCSLKQSADFLVVGAYPTGQENYDIQRPARATHNASMTRIAEVSMPLADPVHGPMGALMKAWAC</sequence>
<dbReference type="CDD" id="cd02219">
    <property type="entry name" value="cupin_YjlB-like"/>
    <property type="match status" value="1"/>
</dbReference>
<accession>A0A5E7BWA3</accession>
<dbReference type="RefSeq" id="WP_150642006.1">
    <property type="nucleotide sequence ID" value="NZ_CABVHQ010000015.1"/>
</dbReference>
<feature type="domain" description="Cupin type-1" evidence="1">
    <location>
        <begin position="33"/>
        <end position="150"/>
    </location>
</feature>
<dbReference type="InterPro" id="IPR047121">
    <property type="entry name" value="YjiB-like"/>
</dbReference>
<gene>
    <name evidence="2" type="ORF">PS691_01984</name>
</gene>
<dbReference type="PANTHER" id="PTHR36448:SF2">
    <property type="entry name" value="CUPIN TYPE-1 DOMAIN-CONTAINING PROTEIN"/>
    <property type="match status" value="1"/>
</dbReference>
<dbReference type="Pfam" id="PF00190">
    <property type="entry name" value="Cupin_1"/>
    <property type="match status" value="1"/>
</dbReference>
<dbReference type="Proteomes" id="UP000337909">
    <property type="component" value="Unassembled WGS sequence"/>
</dbReference>
<dbReference type="InterPro" id="IPR006045">
    <property type="entry name" value="Cupin_1"/>
</dbReference>
<dbReference type="Gene3D" id="2.60.120.10">
    <property type="entry name" value="Jelly Rolls"/>
    <property type="match status" value="1"/>
</dbReference>
<evidence type="ECO:0000313" key="2">
    <source>
        <dbReference type="EMBL" id="VVN92564.1"/>
    </source>
</evidence>
<dbReference type="EMBL" id="CABVHQ010000015">
    <property type="protein sequence ID" value="VVN92564.1"/>
    <property type="molecule type" value="Genomic_DNA"/>
</dbReference>
<organism evidence="2 3">
    <name type="scientific">Pseudomonas fluorescens</name>
    <dbReference type="NCBI Taxonomy" id="294"/>
    <lineage>
        <taxon>Bacteria</taxon>
        <taxon>Pseudomonadati</taxon>
        <taxon>Pseudomonadota</taxon>
        <taxon>Gammaproteobacteria</taxon>
        <taxon>Pseudomonadales</taxon>
        <taxon>Pseudomonadaceae</taxon>
        <taxon>Pseudomonas</taxon>
    </lineage>
</organism>
<evidence type="ECO:0000313" key="3">
    <source>
        <dbReference type="Proteomes" id="UP000337909"/>
    </source>
</evidence>
<name>A0A5E7BWA3_PSEFL</name>
<dbReference type="PIRSF" id="PIRSF019307">
    <property type="entry name" value="UCP019307"/>
    <property type="match status" value="1"/>
</dbReference>
<dbReference type="AlphaFoldDB" id="A0A5E7BWA3"/>
<dbReference type="InterPro" id="IPR011051">
    <property type="entry name" value="RmlC_Cupin_sf"/>
</dbReference>
<dbReference type="InterPro" id="IPR014710">
    <property type="entry name" value="RmlC-like_jellyroll"/>
</dbReference>
<proteinExistence type="predicted"/>
<dbReference type="OrthoDB" id="9791759at2"/>
<evidence type="ECO:0000259" key="1">
    <source>
        <dbReference type="SMART" id="SM00835"/>
    </source>
</evidence>
<dbReference type="SUPFAM" id="SSF51182">
    <property type="entry name" value="RmlC-like cupins"/>
    <property type="match status" value="1"/>
</dbReference>
<dbReference type="SMART" id="SM00835">
    <property type="entry name" value="Cupin_1"/>
    <property type="match status" value="1"/>
</dbReference>